<comment type="caution">
    <text evidence="5">The sequence shown here is derived from an EMBL/GenBank/DDBJ whole genome shotgun (WGS) entry which is preliminary data.</text>
</comment>
<dbReference type="GO" id="GO:0016104">
    <property type="term" value="P:triterpenoid biosynthetic process"/>
    <property type="evidence" value="ECO:0007669"/>
    <property type="project" value="InterPro"/>
</dbReference>
<dbReference type="FunFam" id="1.50.10.20:FF:000002">
    <property type="entry name" value="Terpene cyclase/mutase family member"/>
    <property type="match status" value="1"/>
</dbReference>
<evidence type="ECO:0000313" key="6">
    <source>
        <dbReference type="Proteomes" id="UP000489600"/>
    </source>
</evidence>
<dbReference type="Proteomes" id="UP000489600">
    <property type="component" value="Unassembled WGS sequence"/>
</dbReference>
<evidence type="ECO:0000256" key="2">
    <source>
        <dbReference type="ARBA" id="ARBA00022737"/>
    </source>
</evidence>
<dbReference type="Gene3D" id="1.50.10.20">
    <property type="match status" value="1"/>
</dbReference>
<dbReference type="Pfam" id="PF13249">
    <property type="entry name" value="SQHop_cyclase_N"/>
    <property type="match status" value="1"/>
</dbReference>
<gene>
    <name evidence="5" type="ORF">ANE_LOCUS24680</name>
</gene>
<dbReference type="PANTHER" id="PTHR11764:SF44">
    <property type="entry name" value="LANOSTEROL SYNTHASE"/>
    <property type="match status" value="1"/>
</dbReference>
<accession>A0A565CL30</accession>
<evidence type="ECO:0000313" key="5">
    <source>
        <dbReference type="EMBL" id="VVB14236.1"/>
    </source>
</evidence>
<dbReference type="SUPFAM" id="SSF48239">
    <property type="entry name" value="Terpenoid cyclases/Protein prenyltransferases"/>
    <property type="match status" value="1"/>
</dbReference>
<feature type="domain" description="Squalene cyclase N-terminal" evidence="4">
    <location>
        <begin position="20"/>
        <end position="236"/>
    </location>
</feature>
<organism evidence="5 6">
    <name type="scientific">Arabis nemorensis</name>
    <dbReference type="NCBI Taxonomy" id="586526"/>
    <lineage>
        <taxon>Eukaryota</taxon>
        <taxon>Viridiplantae</taxon>
        <taxon>Streptophyta</taxon>
        <taxon>Embryophyta</taxon>
        <taxon>Tracheophyta</taxon>
        <taxon>Spermatophyta</taxon>
        <taxon>Magnoliopsida</taxon>
        <taxon>eudicotyledons</taxon>
        <taxon>Gunneridae</taxon>
        <taxon>Pentapetalae</taxon>
        <taxon>rosids</taxon>
        <taxon>malvids</taxon>
        <taxon>Brassicales</taxon>
        <taxon>Brassicaceae</taxon>
        <taxon>Arabideae</taxon>
        <taxon>Arabis</taxon>
    </lineage>
</organism>
<sequence>MHKRILKVVIGLYATEALDTTLTTQHQIEIRRYLYNHQNKDGGWGLDIEGSSTMFCTALSYVALRLMGEEMDGGDGAMETARGWIHHRGGATFVSSLGKLWLSVLGVYEWSGNNPLPPELWLLPYSLPFHPGRMWCHCRMIILPMSYLYGKRFVCRINETIVSLRRELYTVPYHHIDWETARNQCAKEDLYYPHPKILDFLWSCLKKLEETLIGRWPFSKLRDRALQTVMQHIHYEDQSSHYICIGPVNKSMIINR</sequence>
<name>A0A565CL30_9BRAS</name>
<dbReference type="EMBL" id="CABITT030000008">
    <property type="protein sequence ID" value="VVB14236.1"/>
    <property type="molecule type" value="Genomic_DNA"/>
</dbReference>
<protein>
    <recommendedName>
        <fullName evidence="4">Squalene cyclase N-terminal domain-containing protein</fullName>
    </recommendedName>
</protein>
<dbReference type="InterPro" id="IPR008930">
    <property type="entry name" value="Terpenoid_cyclase/PrenylTrfase"/>
</dbReference>
<comment type="similarity">
    <text evidence="1">Belongs to the terpene cyclase/mutase family.</text>
</comment>
<keyword evidence="6" id="KW-1185">Reference proteome</keyword>
<dbReference type="OrthoDB" id="21502at2759"/>
<dbReference type="GO" id="GO:0031559">
    <property type="term" value="F:oxidosqualene cyclase activity"/>
    <property type="evidence" value="ECO:0007669"/>
    <property type="project" value="UniProtKB-ARBA"/>
</dbReference>
<proteinExistence type="inferred from homology"/>
<dbReference type="InterPro" id="IPR018333">
    <property type="entry name" value="Squalene_cyclase"/>
</dbReference>
<dbReference type="AlphaFoldDB" id="A0A565CL30"/>
<dbReference type="PANTHER" id="PTHR11764">
    <property type="entry name" value="TERPENE CYCLASE/MUTASE FAMILY MEMBER"/>
    <property type="match status" value="1"/>
</dbReference>
<reference evidence="5" key="1">
    <citation type="submission" date="2019-07" db="EMBL/GenBank/DDBJ databases">
        <authorList>
            <person name="Dittberner H."/>
        </authorList>
    </citation>
    <scope>NUCLEOTIDE SEQUENCE [LARGE SCALE GENOMIC DNA]</scope>
</reference>
<evidence type="ECO:0000256" key="3">
    <source>
        <dbReference type="ARBA" id="ARBA00023235"/>
    </source>
</evidence>
<dbReference type="GO" id="GO:0005811">
    <property type="term" value="C:lipid droplet"/>
    <property type="evidence" value="ECO:0007669"/>
    <property type="project" value="InterPro"/>
</dbReference>
<dbReference type="InterPro" id="IPR032697">
    <property type="entry name" value="SQ_cyclase_N"/>
</dbReference>
<keyword evidence="2" id="KW-0677">Repeat</keyword>
<evidence type="ECO:0000256" key="1">
    <source>
        <dbReference type="ARBA" id="ARBA00009755"/>
    </source>
</evidence>
<keyword evidence="3" id="KW-0413">Isomerase</keyword>
<evidence type="ECO:0000259" key="4">
    <source>
        <dbReference type="Pfam" id="PF13249"/>
    </source>
</evidence>